<reference evidence="4" key="1">
    <citation type="submission" date="2020-10" db="EMBL/GenBank/DDBJ databases">
        <authorList>
            <person name="Gilroy R."/>
        </authorList>
    </citation>
    <scope>NUCLEOTIDE SEQUENCE</scope>
    <source>
        <strain evidence="4">ChiSjej4B22-8148</strain>
    </source>
</reference>
<dbReference type="SUPFAM" id="SSF52091">
    <property type="entry name" value="SpoIIaa-like"/>
    <property type="match status" value="1"/>
</dbReference>
<dbReference type="EMBL" id="DVGK01000061">
    <property type="protein sequence ID" value="HIR13360.1"/>
    <property type="molecule type" value="Genomic_DNA"/>
</dbReference>
<dbReference type="InterPro" id="IPR002645">
    <property type="entry name" value="STAS_dom"/>
</dbReference>
<dbReference type="CDD" id="cd07043">
    <property type="entry name" value="STAS_anti-anti-sigma_factors"/>
    <property type="match status" value="1"/>
</dbReference>
<dbReference type="PANTHER" id="PTHR33495">
    <property type="entry name" value="ANTI-SIGMA FACTOR ANTAGONIST TM_1081-RELATED-RELATED"/>
    <property type="match status" value="1"/>
</dbReference>
<proteinExistence type="inferred from homology"/>
<dbReference type="NCBIfam" id="TIGR00377">
    <property type="entry name" value="ant_ant_sig"/>
    <property type="match status" value="1"/>
</dbReference>
<comment type="similarity">
    <text evidence="1 2">Belongs to the anti-sigma-factor antagonist family.</text>
</comment>
<dbReference type="PANTHER" id="PTHR33495:SF2">
    <property type="entry name" value="ANTI-SIGMA FACTOR ANTAGONIST TM_1081-RELATED"/>
    <property type="match status" value="1"/>
</dbReference>
<dbReference type="AlphaFoldDB" id="A0A9D1ABK6"/>
<dbReference type="InterPro" id="IPR036513">
    <property type="entry name" value="STAS_dom_sf"/>
</dbReference>
<sequence>MRQPFEIAGTTLTIHLPAEIDHHNAEGIQYEADRILRRKNIRRMVFDFEQTDFMDSSGVGMIMGRYKTMRFMGGTVIAVRVNERMRRILTLSGVYKVIDIYEGMPQRLNLL</sequence>
<accession>A0A9D1ABK6</accession>
<dbReference type="GO" id="GO:0043856">
    <property type="term" value="F:anti-sigma factor antagonist activity"/>
    <property type="evidence" value="ECO:0007669"/>
    <property type="project" value="InterPro"/>
</dbReference>
<organism evidence="4 5">
    <name type="scientific">Candidatus Choladousia intestinavium</name>
    <dbReference type="NCBI Taxonomy" id="2840727"/>
    <lineage>
        <taxon>Bacteria</taxon>
        <taxon>Bacillati</taxon>
        <taxon>Bacillota</taxon>
        <taxon>Clostridia</taxon>
        <taxon>Lachnospirales</taxon>
        <taxon>Lachnospiraceae</taxon>
        <taxon>Lachnospiraceae incertae sedis</taxon>
        <taxon>Candidatus Choladousia</taxon>
    </lineage>
</organism>
<dbReference type="Gene3D" id="3.30.750.24">
    <property type="entry name" value="STAS domain"/>
    <property type="match status" value="1"/>
</dbReference>
<reference evidence="4" key="2">
    <citation type="journal article" date="2021" name="PeerJ">
        <title>Extensive microbial diversity within the chicken gut microbiome revealed by metagenomics and culture.</title>
        <authorList>
            <person name="Gilroy R."/>
            <person name="Ravi A."/>
            <person name="Getino M."/>
            <person name="Pursley I."/>
            <person name="Horton D.L."/>
            <person name="Alikhan N.F."/>
            <person name="Baker D."/>
            <person name="Gharbi K."/>
            <person name="Hall N."/>
            <person name="Watson M."/>
            <person name="Adriaenssens E.M."/>
            <person name="Foster-Nyarko E."/>
            <person name="Jarju S."/>
            <person name="Secka A."/>
            <person name="Antonio M."/>
            <person name="Oren A."/>
            <person name="Chaudhuri R.R."/>
            <person name="La Ragione R."/>
            <person name="Hildebrand F."/>
            <person name="Pallen M.J."/>
        </authorList>
    </citation>
    <scope>NUCLEOTIDE SEQUENCE</scope>
    <source>
        <strain evidence="4">ChiSjej4B22-8148</strain>
    </source>
</reference>
<dbReference type="PROSITE" id="PS50801">
    <property type="entry name" value="STAS"/>
    <property type="match status" value="1"/>
</dbReference>
<name>A0A9D1ABK6_9FIRM</name>
<dbReference type="InterPro" id="IPR003658">
    <property type="entry name" value="Anti-sigma_ant"/>
</dbReference>
<dbReference type="Proteomes" id="UP000886757">
    <property type="component" value="Unassembled WGS sequence"/>
</dbReference>
<evidence type="ECO:0000256" key="1">
    <source>
        <dbReference type="ARBA" id="ARBA00009013"/>
    </source>
</evidence>
<feature type="domain" description="STAS" evidence="3">
    <location>
        <begin position="12"/>
        <end position="111"/>
    </location>
</feature>
<gene>
    <name evidence="4" type="ORF">IAB31_05485</name>
</gene>
<protein>
    <recommendedName>
        <fullName evidence="2">Anti-sigma factor antagonist</fullName>
    </recommendedName>
</protein>
<evidence type="ECO:0000313" key="4">
    <source>
        <dbReference type="EMBL" id="HIR13360.1"/>
    </source>
</evidence>
<evidence type="ECO:0000256" key="2">
    <source>
        <dbReference type="RuleBase" id="RU003749"/>
    </source>
</evidence>
<dbReference type="Pfam" id="PF01740">
    <property type="entry name" value="STAS"/>
    <property type="match status" value="1"/>
</dbReference>
<comment type="caution">
    <text evidence="4">The sequence shown here is derived from an EMBL/GenBank/DDBJ whole genome shotgun (WGS) entry which is preliminary data.</text>
</comment>
<evidence type="ECO:0000313" key="5">
    <source>
        <dbReference type="Proteomes" id="UP000886757"/>
    </source>
</evidence>
<evidence type="ECO:0000259" key="3">
    <source>
        <dbReference type="PROSITE" id="PS50801"/>
    </source>
</evidence>